<comment type="caution">
    <text evidence="1">The sequence shown here is derived from an EMBL/GenBank/DDBJ whole genome shotgun (WGS) entry which is preliminary data.</text>
</comment>
<sequence length="99" mass="11645">MSFQCSDPYHTTRIHRRHTETVVGCKRTSLKQISFPQPFSRPTWDIESWWKDRQSLSTIRQQTPDNPTTTQPINKTYCVGFSLEVTSRWLQVIIFNIAS</sequence>
<protein>
    <submittedName>
        <fullName evidence="1">Uncharacterized protein</fullName>
    </submittedName>
</protein>
<accession>A0ABP1QG25</accession>
<evidence type="ECO:0000313" key="1">
    <source>
        <dbReference type="EMBL" id="CAL8098478.1"/>
    </source>
</evidence>
<evidence type="ECO:0000313" key="2">
    <source>
        <dbReference type="Proteomes" id="UP001642540"/>
    </source>
</evidence>
<organism evidence="1 2">
    <name type="scientific">Orchesella dallaii</name>
    <dbReference type="NCBI Taxonomy" id="48710"/>
    <lineage>
        <taxon>Eukaryota</taxon>
        <taxon>Metazoa</taxon>
        <taxon>Ecdysozoa</taxon>
        <taxon>Arthropoda</taxon>
        <taxon>Hexapoda</taxon>
        <taxon>Collembola</taxon>
        <taxon>Entomobryomorpha</taxon>
        <taxon>Entomobryoidea</taxon>
        <taxon>Orchesellidae</taxon>
        <taxon>Orchesellinae</taxon>
        <taxon>Orchesella</taxon>
    </lineage>
</organism>
<dbReference type="Proteomes" id="UP001642540">
    <property type="component" value="Unassembled WGS sequence"/>
</dbReference>
<reference evidence="1 2" key="1">
    <citation type="submission" date="2024-08" db="EMBL/GenBank/DDBJ databases">
        <authorList>
            <person name="Cucini C."/>
            <person name="Frati F."/>
        </authorList>
    </citation>
    <scope>NUCLEOTIDE SEQUENCE [LARGE SCALE GENOMIC DNA]</scope>
</reference>
<name>A0ABP1QG25_9HEXA</name>
<dbReference type="EMBL" id="CAXLJM020000030">
    <property type="protein sequence ID" value="CAL8098478.1"/>
    <property type="molecule type" value="Genomic_DNA"/>
</dbReference>
<keyword evidence="2" id="KW-1185">Reference proteome</keyword>
<gene>
    <name evidence="1" type="ORF">ODALV1_LOCUS9950</name>
</gene>
<proteinExistence type="predicted"/>